<accession>A0A2I0XCV7</accession>
<dbReference type="EMBL" id="KZ501967">
    <property type="protein sequence ID" value="PKU85757.1"/>
    <property type="molecule type" value="Genomic_DNA"/>
</dbReference>
<reference evidence="2 3" key="2">
    <citation type="journal article" date="2017" name="Nature">
        <title>The Apostasia genome and the evolution of orchids.</title>
        <authorList>
            <person name="Zhang G.Q."/>
            <person name="Liu K.W."/>
            <person name="Li Z."/>
            <person name="Lohaus R."/>
            <person name="Hsiao Y.Y."/>
            <person name="Niu S.C."/>
            <person name="Wang J.Y."/>
            <person name="Lin Y.C."/>
            <person name="Xu Q."/>
            <person name="Chen L.J."/>
            <person name="Yoshida K."/>
            <person name="Fujiwara S."/>
            <person name="Wang Z.W."/>
            <person name="Zhang Y.Q."/>
            <person name="Mitsuda N."/>
            <person name="Wang M."/>
            <person name="Liu G.H."/>
            <person name="Pecoraro L."/>
            <person name="Huang H.X."/>
            <person name="Xiao X.J."/>
            <person name="Lin M."/>
            <person name="Wu X.Y."/>
            <person name="Wu W.L."/>
            <person name="Chen Y.Y."/>
            <person name="Chang S.B."/>
            <person name="Sakamoto S."/>
            <person name="Ohme-Takagi M."/>
            <person name="Yagi M."/>
            <person name="Zeng S.J."/>
            <person name="Shen C.Y."/>
            <person name="Yeh C.M."/>
            <person name="Luo Y.B."/>
            <person name="Tsai W.C."/>
            <person name="Van de Peer Y."/>
            <person name="Liu Z.J."/>
        </authorList>
    </citation>
    <scope>NUCLEOTIDE SEQUENCE [LARGE SCALE GENOMIC DNA]</scope>
    <source>
        <tissue evidence="2">The whole plant</tissue>
    </source>
</reference>
<organism evidence="2 3">
    <name type="scientific">Dendrobium catenatum</name>
    <dbReference type="NCBI Taxonomy" id="906689"/>
    <lineage>
        <taxon>Eukaryota</taxon>
        <taxon>Viridiplantae</taxon>
        <taxon>Streptophyta</taxon>
        <taxon>Embryophyta</taxon>
        <taxon>Tracheophyta</taxon>
        <taxon>Spermatophyta</taxon>
        <taxon>Magnoliopsida</taxon>
        <taxon>Liliopsida</taxon>
        <taxon>Asparagales</taxon>
        <taxon>Orchidaceae</taxon>
        <taxon>Epidendroideae</taxon>
        <taxon>Malaxideae</taxon>
        <taxon>Dendrobiinae</taxon>
        <taxon>Dendrobium</taxon>
    </lineage>
</organism>
<keyword evidence="1" id="KW-0812">Transmembrane</keyword>
<dbReference type="AlphaFoldDB" id="A0A2I0XCV7"/>
<evidence type="ECO:0000313" key="3">
    <source>
        <dbReference type="Proteomes" id="UP000233837"/>
    </source>
</evidence>
<protein>
    <submittedName>
        <fullName evidence="2">Uncharacterized protein</fullName>
    </submittedName>
</protein>
<name>A0A2I0XCV7_9ASPA</name>
<keyword evidence="1" id="KW-1133">Transmembrane helix</keyword>
<evidence type="ECO:0000256" key="1">
    <source>
        <dbReference type="SAM" id="Phobius"/>
    </source>
</evidence>
<gene>
    <name evidence="2" type="ORF">MA16_Dca010471</name>
</gene>
<feature type="transmembrane region" description="Helical" evidence="1">
    <location>
        <begin position="39"/>
        <end position="57"/>
    </location>
</feature>
<dbReference type="Proteomes" id="UP000233837">
    <property type="component" value="Unassembled WGS sequence"/>
</dbReference>
<keyword evidence="1" id="KW-0472">Membrane</keyword>
<evidence type="ECO:0000313" key="2">
    <source>
        <dbReference type="EMBL" id="PKU85757.1"/>
    </source>
</evidence>
<reference evidence="2 3" key="1">
    <citation type="journal article" date="2016" name="Sci. Rep.">
        <title>The Dendrobium catenatum Lindl. genome sequence provides insights into polysaccharide synthase, floral development and adaptive evolution.</title>
        <authorList>
            <person name="Zhang G.Q."/>
            <person name="Xu Q."/>
            <person name="Bian C."/>
            <person name="Tsai W.C."/>
            <person name="Yeh C.M."/>
            <person name="Liu K.W."/>
            <person name="Yoshida K."/>
            <person name="Zhang L.S."/>
            <person name="Chang S.B."/>
            <person name="Chen F."/>
            <person name="Shi Y."/>
            <person name="Su Y.Y."/>
            <person name="Zhang Y.Q."/>
            <person name="Chen L.J."/>
            <person name="Yin Y."/>
            <person name="Lin M."/>
            <person name="Huang H."/>
            <person name="Deng H."/>
            <person name="Wang Z.W."/>
            <person name="Zhu S.L."/>
            <person name="Zhao X."/>
            <person name="Deng C."/>
            <person name="Niu S.C."/>
            <person name="Huang J."/>
            <person name="Wang M."/>
            <person name="Liu G.H."/>
            <person name="Yang H.J."/>
            <person name="Xiao X.J."/>
            <person name="Hsiao Y.Y."/>
            <person name="Wu W.L."/>
            <person name="Chen Y.Y."/>
            <person name="Mitsuda N."/>
            <person name="Ohme-Takagi M."/>
            <person name="Luo Y.B."/>
            <person name="Van de Peer Y."/>
            <person name="Liu Z.J."/>
        </authorList>
    </citation>
    <scope>NUCLEOTIDE SEQUENCE [LARGE SCALE GENOMIC DNA]</scope>
    <source>
        <tissue evidence="2">The whole plant</tissue>
    </source>
</reference>
<sequence length="64" mass="7166">MLPNHLRQLSLILSSTGATPTFSRICSFLILSLRVKPLIHLSILISTTLNLVLCFFFKGQHSEP</sequence>
<proteinExistence type="predicted"/>
<keyword evidence="3" id="KW-1185">Reference proteome</keyword>